<comment type="cofactor">
    <cofactor evidence="10">
        <name>Zn(2+)</name>
        <dbReference type="ChEBI" id="CHEBI:29105"/>
    </cofactor>
    <text evidence="10">Binds 1 zinc ion per subunit.</text>
</comment>
<evidence type="ECO:0000256" key="6">
    <source>
        <dbReference type="ARBA" id="ARBA00023049"/>
    </source>
</evidence>
<dbReference type="Pfam" id="PF16491">
    <property type="entry name" value="Peptidase_M48_N"/>
    <property type="match status" value="1"/>
</dbReference>
<dbReference type="InterPro" id="IPR001915">
    <property type="entry name" value="Peptidase_M48"/>
</dbReference>
<evidence type="ECO:0000256" key="7">
    <source>
        <dbReference type="ARBA" id="ARBA00023157"/>
    </source>
</evidence>
<dbReference type="Pfam" id="PF00059">
    <property type="entry name" value="Lectin_C"/>
    <property type="match status" value="1"/>
</dbReference>
<dbReference type="InterPro" id="IPR035914">
    <property type="entry name" value="Sperma_CUB_dom_sf"/>
</dbReference>
<evidence type="ECO:0000256" key="8">
    <source>
        <dbReference type="ARBA" id="ARBA00044456"/>
    </source>
</evidence>
<keyword evidence="4" id="KW-0378">Hydrolase</keyword>
<reference evidence="13" key="1">
    <citation type="journal article" date="2008" name="Nat. Genet.">
        <title>The Pristionchus pacificus genome provides a unique perspective on nematode lifestyle and parasitism.</title>
        <authorList>
            <person name="Dieterich C."/>
            <person name="Clifton S.W."/>
            <person name="Schuster L.N."/>
            <person name="Chinwalla A."/>
            <person name="Delehaunty K."/>
            <person name="Dinkelacker I."/>
            <person name="Fulton L."/>
            <person name="Fulton R."/>
            <person name="Godfrey J."/>
            <person name="Minx P."/>
            <person name="Mitreva M."/>
            <person name="Roeseler W."/>
            <person name="Tian H."/>
            <person name="Witte H."/>
            <person name="Yang S.P."/>
            <person name="Wilson R.K."/>
            <person name="Sommer R.J."/>
        </authorList>
    </citation>
    <scope>NUCLEOTIDE SEQUENCE [LARGE SCALE GENOMIC DNA]</scope>
    <source>
        <strain evidence="13">PS312</strain>
    </source>
</reference>
<dbReference type="PROSITE" id="PS50041">
    <property type="entry name" value="C_TYPE_LECTIN_2"/>
    <property type="match status" value="1"/>
</dbReference>
<dbReference type="GO" id="GO:0046872">
    <property type="term" value="F:metal ion binding"/>
    <property type="evidence" value="ECO:0007669"/>
    <property type="project" value="UniProtKB-KW"/>
</dbReference>
<dbReference type="PROSITE" id="PS01180">
    <property type="entry name" value="CUB"/>
    <property type="match status" value="1"/>
</dbReference>
<keyword evidence="2" id="KW-0645">Protease</keyword>
<dbReference type="InterPro" id="IPR027057">
    <property type="entry name" value="CAXX_Prtase_1"/>
</dbReference>
<dbReference type="InterPro" id="IPR000859">
    <property type="entry name" value="CUB_dom"/>
</dbReference>
<dbReference type="Proteomes" id="UP000005239">
    <property type="component" value="Unassembled WGS sequence"/>
</dbReference>
<evidence type="ECO:0000256" key="5">
    <source>
        <dbReference type="ARBA" id="ARBA00022833"/>
    </source>
</evidence>
<evidence type="ECO:0000313" key="13">
    <source>
        <dbReference type="Proteomes" id="UP000005239"/>
    </source>
</evidence>
<dbReference type="EnsemblMetazoa" id="PPA27669.1">
    <property type="protein sequence ID" value="PPA27669.1"/>
    <property type="gene ID" value="WBGene00117223"/>
</dbReference>
<accession>A0A2A6BRW3</accession>
<feature type="binding site" evidence="10">
    <location>
        <position position="959"/>
    </location>
    <ligand>
        <name>Zn(2+)</name>
        <dbReference type="ChEBI" id="CHEBI:29105"/>
        <note>catalytic</note>
    </ligand>
</feature>
<comment type="catalytic activity">
    <reaction evidence="8">
        <text>Hydrolyzes the peptide bond -P2-(S-farnesyl or geranylgeranyl)C-P1'-P2'-P3'-COOH where P1' and P2' are amino acids with aliphatic side chains and P3' is any C-terminal residue.</text>
        <dbReference type="EC" id="3.4.24.84"/>
    </reaction>
</comment>
<feature type="binding site" evidence="10">
    <location>
        <position position="955"/>
    </location>
    <ligand>
        <name>Zn(2+)</name>
        <dbReference type="ChEBI" id="CHEBI:29105"/>
        <note>catalytic</note>
    </ligand>
</feature>
<dbReference type="InterPro" id="IPR018378">
    <property type="entry name" value="C-type_lectin_CS"/>
</dbReference>
<accession>A0A8R1UJF0</accession>
<evidence type="ECO:0000313" key="12">
    <source>
        <dbReference type="EnsemblMetazoa" id="PPA27669.1"/>
    </source>
</evidence>
<dbReference type="InterPro" id="IPR001304">
    <property type="entry name" value="C-type_lectin-like"/>
</dbReference>
<evidence type="ECO:0000256" key="10">
    <source>
        <dbReference type="PIRSR" id="PIRSR627057-2"/>
    </source>
</evidence>
<keyword evidence="5 10" id="KW-0862">Zinc</keyword>
<dbReference type="PANTHER" id="PTHR10120">
    <property type="entry name" value="CAAX PRENYL PROTEASE 1"/>
    <property type="match status" value="1"/>
</dbReference>
<gene>
    <name evidence="12" type="primary">WBGene00117223</name>
</gene>
<dbReference type="PROSITE" id="PS00615">
    <property type="entry name" value="C_TYPE_LECTIN_1"/>
    <property type="match status" value="1"/>
</dbReference>
<dbReference type="GO" id="GO:0005789">
    <property type="term" value="C:endoplasmic reticulum membrane"/>
    <property type="evidence" value="ECO:0000318"/>
    <property type="project" value="GO_Central"/>
</dbReference>
<dbReference type="SUPFAM" id="SSF49854">
    <property type="entry name" value="Spermadhesin, CUB domain"/>
    <property type="match status" value="1"/>
</dbReference>
<evidence type="ECO:0000256" key="11">
    <source>
        <dbReference type="PROSITE-ProRule" id="PRU00059"/>
    </source>
</evidence>
<keyword evidence="6" id="KW-0482">Metalloprotease</keyword>
<keyword evidence="13" id="KW-1185">Reference proteome</keyword>
<dbReference type="SMART" id="SM00034">
    <property type="entry name" value="CLECT"/>
    <property type="match status" value="2"/>
</dbReference>
<evidence type="ECO:0000256" key="9">
    <source>
        <dbReference type="PIRSR" id="PIRSR627057-1"/>
    </source>
</evidence>
<dbReference type="InterPro" id="IPR016186">
    <property type="entry name" value="C-type_lectin-like/link_sf"/>
</dbReference>
<evidence type="ECO:0000256" key="1">
    <source>
        <dbReference type="ARBA" id="ARBA00012336"/>
    </source>
</evidence>
<organism evidence="12 13">
    <name type="scientific">Pristionchus pacificus</name>
    <name type="common">Parasitic nematode worm</name>
    <dbReference type="NCBI Taxonomy" id="54126"/>
    <lineage>
        <taxon>Eukaryota</taxon>
        <taxon>Metazoa</taxon>
        <taxon>Ecdysozoa</taxon>
        <taxon>Nematoda</taxon>
        <taxon>Chromadorea</taxon>
        <taxon>Rhabditida</taxon>
        <taxon>Rhabditina</taxon>
        <taxon>Diplogasteromorpha</taxon>
        <taxon>Diplogasteroidea</taxon>
        <taxon>Neodiplogasteridae</taxon>
        <taxon>Pristionchus</taxon>
    </lineage>
</organism>
<feature type="active site" description="Proton donor" evidence="9">
    <location>
        <position position="1039"/>
    </location>
</feature>
<proteinExistence type="predicted"/>
<dbReference type="Pfam" id="PF01435">
    <property type="entry name" value="Peptidase_M48"/>
    <property type="match status" value="1"/>
</dbReference>
<feature type="active site" evidence="9">
    <location>
        <position position="956"/>
    </location>
</feature>
<protein>
    <recommendedName>
        <fullName evidence="1">Ste24 endopeptidase</fullName>
        <ecNumber evidence="1">3.4.24.84</ecNumber>
    </recommendedName>
</protein>
<dbReference type="Gene3D" id="3.30.2010.10">
    <property type="entry name" value="Metalloproteases ('zincins'), catalytic domain"/>
    <property type="match status" value="1"/>
</dbReference>
<keyword evidence="7" id="KW-1015">Disulfide bond</keyword>
<dbReference type="InterPro" id="IPR032456">
    <property type="entry name" value="Peptidase_M48_N"/>
</dbReference>
<evidence type="ECO:0000256" key="2">
    <source>
        <dbReference type="ARBA" id="ARBA00022670"/>
    </source>
</evidence>
<dbReference type="SUPFAM" id="SSF56436">
    <property type="entry name" value="C-type lectin-like"/>
    <property type="match status" value="2"/>
</dbReference>
<dbReference type="SMART" id="SM00042">
    <property type="entry name" value="CUB"/>
    <property type="match status" value="1"/>
</dbReference>
<dbReference type="GO" id="GO:0071586">
    <property type="term" value="P:CAAX-box protein processing"/>
    <property type="evidence" value="ECO:0000318"/>
    <property type="project" value="GO_Central"/>
</dbReference>
<dbReference type="InterPro" id="IPR016187">
    <property type="entry name" value="CTDL_fold"/>
</dbReference>
<feature type="binding site" evidence="10">
    <location>
        <position position="1035"/>
    </location>
    <ligand>
        <name>Zn(2+)</name>
        <dbReference type="ChEBI" id="CHEBI:29105"/>
        <note>catalytic</note>
    </ligand>
</feature>
<name>A0A2A6BRW3_PRIPA</name>
<evidence type="ECO:0000256" key="4">
    <source>
        <dbReference type="ARBA" id="ARBA00022801"/>
    </source>
</evidence>
<dbReference type="GO" id="GO:0004222">
    <property type="term" value="F:metalloendopeptidase activity"/>
    <property type="evidence" value="ECO:0000318"/>
    <property type="project" value="GO_Central"/>
</dbReference>
<dbReference type="CDD" id="cd00037">
    <property type="entry name" value="CLECT"/>
    <property type="match status" value="2"/>
</dbReference>
<dbReference type="EC" id="3.4.24.84" evidence="1"/>
<dbReference type="CDD" id="cd07343">
    <property type="entry name" value="M48A_Zmpste24p_like"/>
    <property type="match status" value="1"/>
</dbReference>
<evidence type="ECO:0000256" key="3">
    <source>
        <dbReference type="ARBA" id="ARBA00022723"/>
    </source>
</evidence>
<comment type="caution">
    <text evidence="11">Lacks conserved residue(s) required for the propagation of feature annotation.</text>
</comment>
<keyword evidence="3 10" id="KW-0479">Metal-binding</keyword>
<sequence>MLSRRSDRDHLSLPVISRAPLYCPGHVTFVSLRITRPTMLRFLISASLILGCAFAACPQNFSLVRNGECYRQTDAQYNAYAPQAVELVTGKCDDLKAQPVIVRNQEDHDYWLNVANRDNKEQKVYGNVFIGLVCNTDTRVWEWSDGSELTFMPANHVSSLDSRCDTNCMWAIDPSTQNWREWCNGLYVYIDIYCVVTPPTAPSHPDEDCTDFDHDEDDDVCYQVGNSLANWTEANTVCRSFGSNVASIHNSQENNFIRRLAVSKGLVNGLMLGGAPTGKENTFGWIDGSDFDYENFIPGFPIEGFGDCLAMETNNVNGPWMNIDCTTQLPFACSRKTTDQEPVCDGAMRKEGDIIYSPGFPYNSSLPCDFLLKVDTGMLVEIEILMLEANSCCDHLVLTEGTLGGAVIADLTGEISTGKTFRTTSQNIMRASWQPHGGVNVKGMMIQFKGMLLLFSLLLLPSFIDASAEQLAKQYLFNFSTFNQQKYIEGIMAASLNDQVDMLNFACKTFFCHLQEENTKCIAQCKDFAKLNVDEKLVDTLLTADFPKPTTSEAACNNRFNSLFHMTYDFASLCKFHYKCEKHELYEKEFGRFVRPHLPFFRQQKTFKKHLDSLKSVNKTVPEEKPKWSLLLLLNSLSMRCHLLTSISRMVEEMGPQLLLHCIVALNCLETVWELFLVYRQRRKHESAVSRPPGVESIISEEDYDKARSYSIDRLSFAVVRMVIECALMITMLYSGYYYHLWNIATSTVAPQCAFLILHYATTYLLDLPLSLYENFVIEEAHGFNKYTGSFYMLDSIKKLVLTTFITIPVASGAVWLIDNSGDLFFINLWVFISIVILLAMTIYPAYIAPLFDQYSPLPDGDLKRSIEELAAKLKYPLKKIFVVDGSTRSGHSNAYLFGFWKNKQIVLYDTLLSGEEKRKVYEALGKVDEDKEGKEKSDDDKGMGVEEVVAVVGHELGHWALSHTVWNLCVAELNILLTLFCFSHFYTNETLGAAFGFTGGAPTLISLLVIMQHVMGVYNEMFGLLSVSLTRRMEFEADAFAASLGLGSKLTTALIRLSKDNLSVPVNDSLYSLCRHTHPPVTERIDALKKMM</sequence>
<reference evidence="12" key="2">
    <citation type="submission" date="2022-06" db="UniProtKB">
        <authorList>
            <consortium name="EnsemblMetazoa"/>
        </authorList>
    </citation>
    <scope>IDENTIFICATION</scope>
    <source>
        <strain evidence="12">PS312</strain>
    </source>
</reference>
<dbReference type="Gene3D" id="3.10.100.10">
    <property type="entry name" value="Mannose-Binding Protein A, subunit A"/>
    <property type="match status" value="2"/>
</dbReference>
<dbReference type="AlphaFoldDB" id="A0A2A6BRW3"/>